<accession>A0A9X2VS78</accession>
<feature type="transmembrane region" description="Helical" evidence="1">
    <location>
        <begin position="260"/>
        <end position="282"/>
    </location>
</feature>
<dbReference type="RefSeq" id="WP_259627415.1">
    <property type="nucleotide sequence ID" value="NZ_JANYMP010000021.1"/>
</dbReference>
<evidence type="ECO:0000313" key="3">
    <source>
        <dbReference type="Proteomes" id="UP001141259"/>
    </source>
</evidence>
<dbReference type="Proteomes" id="UP001141259">
    <property type="component" value="Unassembled WGS sequence"/>
</dbReference>
<evidence type="ECO:0000256" key="1">
    <source>
        <dbReference type="SAM" id="Phobius"/>
    </source>
</evidence>
<feature type="transmembrane region" description="Helical" evidence="1">
    <location>
        <begin position="224"/>
        <end position="248"/>
    </location>
</feature>
<comment type="caution">
    <text evidence="2">The sequence shown here is derived from an EMBL/GenBank/DDBJ whole genome shotgun (WGS) entry which is preliminary data.</text>
</comment>
<organism evidence="2 3">
    <name type="scientific">Umezawaea endophytica</name>
    <dbReference type="NCBI Taxonomy" id="1654476"/>
    <lineage>
        <taxon>Bacteria</taxon>
        <taxon>Bacillati</taxon>
        <taxon>Actinomycetota</taxon>
        <taxon>Actinomycetes</taxon>
        <taxon>Pseudonocardiales</taxon>
        <taxon>Pseudonocardiaceae</taxon>
        <taxon>Umezawaea</taxon>
    </lineage>
</organism>
<feature type="transmembrane region" description="Helical" evidence="1">
    <location>
        <begin position="294"/>
        <end position="313"/>
    </location>
</feature>
<keyword evidence="1" id="KW-0472">Membrane</keyword>
<reference evidence="2" key="1">
    <citation type="submission" date="2022-08" db="EMBL/GenBank/DDBJ databases">
        <authorList>
            <person name="Tistechok S."/>
            <person name="Samborskyy M."/>
            <person name="Roman I."/>
        </authorList>
    </citation>
    <scope>NUCLEOTIDE SEQUENCE</scope>
    <source>
        <strain evidence="2">DSM 103496</strain>
    </source>
</reference>
<keyword evidence="1" id="KW-0812">Transmembrane</keyword>
<evidence type="ECO:0000313" key="2">
    <source>
        <dbReference type="EMBL" id="MCS7481930.1"/>
    </source>
</evidence>
<name>A0A9X2VS78_9PSEU</name>
<proteinExistence type="predicted"/>
<keyword evidence="3" id="KW-1185">Reference proteome</keyword>
<sequence length="327" mass="34817">MITTSPPARALEPRVHWHRPLIALSAAMVAVVLVSAIGLLVDDRLINGSPAWSKPLKFGISFALFGATLAWMLTLSRRARRTGWWAGTVVAVISIAEMALVLTQVVRGKTSHFNTETEFDDTLFNLMGQMILILWIATFVVSVVVSLQRQQEPATTWAIRFGLGLSLIGMLLAFFMTDATPEQRAELNANRPVTAIGAHSVGVPDGGPSMPVTGWSTTGGDLRIPHFVGIHALQALPLLSLLLVALAAKHPLLAKASTRLHLTLIATAGYTATIALLTWQALRGQALLHPDTTTLTAAGTLIAVLAIATTAVLSRSARSGRPAPPTC</sequence>
<feature type="transmembrane region" description="Helical" evidence="1">
    <location>
        <begin position="82"/>
        <end position="106"/>
    </location>
</feature>
<dbReference type="AlphaFoldDB" id="A0A9X2VS78"/>
<feature type="transmembrane region" description="Helical" evidence="1">
    <location>
        <begin position="56"/>
        <end position="75"/>
    </location>
</feature>
<feature type="transmembrane region" description="Helical" evidence="1">
    <location>
        <begin position="21"/>
        <end position="41"/>
    </location>
</feature>
<feature type="transmembrane region" description="Helical" evidence="1">
    <location>
        <begin position="126"/>
        <end position="145"/>
    </location>
</feature>
<feature type="transmembrane region" description="Helical" evidence="1">
    <location>
        <begin position="157"/>
        <end position="176"/>
    </location>
</feature>
<keyword evidence="1" id="KW-1133">Transmembrane helix</keyword>
<dbReference type="EMBL" id="JANYMP010000021">
    <property type="protein sequence ID" value="MCS7481930.1"/>
    <property type="molecule type" value="Genomic_DNA"/>
</dbReference>
<protein>
    <submittedName>
        <fullName evidence="2">Uncharacterized protein</fullName>
    </submittedName>
</protein>
<gene>
    <name evidence="2" type="ORF">NZH93_34190</name>
</gene>